<dbReference type="Gene3D" id="3.30.43.10">
    <property type="entry name" value="Uridine Diphospho-n-acetylenolpyruvylglucosamine Reductase, domain 2"/>
    <property type="match status" value="1"/>
</dbReference>
<evidence type="ECO:0000256" key="1">
    <source>
        <dbReference type="ARBA" id="ARBA00023002"/>
    </source>
</evidence>
<dbReference type="Gene3D" id="1.10.45.10">
    <property type="entry name" value="Vanillyl-alcohol Oxidase, Chain A, domain 4"/>
    <property type="match status" value="1"/>
</dbReference>
<dbReference type="Gene3D" id="3.30.465.10">
    <property type="match status" value="1"/>
</dbReference>
<dbReference type="Gene3D" id="3.30.70.2520">
    <property type="match status" value="1"/>
</dbReference>
<evidence type="ECO:0000259" key="2">
    <source>
        <dbReference type="PROSITE" id="PS51387"/>
    </source>
</evidence>
<dbReference type="NCBIfam" id="TIGR01679">
    <property type="entry name" value="bact_FAD_ox"/>
    <property type="match status" value="1"/>
</dbReference>
<dbReference type="InterPro" id="IPR016171">
    <property type="entry name" value="Vanillyl_alc_oxidase_C-sub2"/>
</dbReference>
<dbReference type="SUPFAM" id="SSF56176">
    <property type="entry name" value="FAD-binding/transporter-associated domain-like"/>
    <property type="match status" value="1"/>
</dbReference>
<gene>
    <name evidence="3" type="ORF">ASJ30_02400</name>
</gene>
<dbReference type="PROSITE" id="PS51387">
    <property type="entry name" value="FAD_PCMH"/>
    <property type="match status" value="1"/>
</dbReference>
<keyword evidence="4" id="KW-1185">Reference proteome</keyword>
<evidence type="ECO:0000313" key="4">
    <source>
        <dbReference type="Proteomes" id="UP000182938"/>
    </source>
</evidence>
<dbReference type="InterPro" id="IPR036318">
    <property type="entry name" value="FAD-bd_PCMH-like_sf"/>
</dbReference>
<protein>
    <submittedName>
        <fullName evidence="3">FAD-linked oxidoreductase</fullName>
    </submittedName>
</protein>
<name>A0A1L3MDX4_9MICO</name>
<dbReference type="GO" id="GO:0003885">
    <property type="term" value="F:D-arabinono-1,4-lactone oxidase activity"/>
    <property type="evidence" value="ECO:0007669"/>
    <property type="project" value="InterPro"/>
</dbReference>
<evidence type="ECO:0000313" key="3">
    <source>
        <dbReference type="EMBL" id="APH00520.1"/>
    </source>
</evidence>
<keyword evidence="1" id="KW-0560">Oxidoreductase</keyword>
<organism evidence="3 4">
    <name type="scientific">Janibacter indicus</name>
    <dbReference type="NCBI Taxonomy" id="857417"/>
    <lineage>
        <taxon>Bacteria</taxon>
        <taxon>Bacillati</taxon>
        <taxon>Actinomycetota</taxon>
        <taxon>Actinomycetes</taxon>
        <taxon>Micrococcales</taxon>
        <taxon>Intrasporangiaceae</taxon>
        <taxon>Janibacter</taxon>
    </lineage>
</organism>
<dbReference type="GO" id="GO:0080049">
    <property type="term" value="F:L-gulono-1,4-lactone dehydrogenase activity"/>
    <property type="evidence" value="ECO:0007669"/>
    <property type="project" value="TreeGrafter"/>
</dbReference>
<dbReference type="EMBL" id="CP013290">
    <property type="protein sequence ID" value="APH00520.1"/>
    <property type="molecule type" value="Genomic_DNA"/>
</dbReference>
<dbReference type="PANTHER" id="PTHR43762">
    <property type="entry name" value="L-GULONOLACTONE OXIDASE"/>
    <property type="match status" value="1"/>
</dbReference>
<dbReference type="InterPro" id="IPR006094">
    <property type="entry name" value="Oxid_FAD_bind_N"/>
</dbReference>
<dbReference type="GO" id="GO:0071949">
    <property type="term" value="F:FAD binding"/>
    <property type="evidence" value="ECO:0007669"/>
    <property type="project" value="InterPro"/>
</dbReference>
<dbReference type="PANTHER" id="PTHR43762:SF1">
    <property type="entry name" value="D-ARABINONO-1,4-LACTONE OXIDASE"/>
    <property type="match status" value="1"/>
</dbReference>
<sequence>MRSRRRHTWSNWAGNVTDSAETLAPRTPEEVAEAVRSAAGEGRRIRPVGSGHSFTAVAQADDLRLDLHHLSGIVSADRHTGRVRVLAGTPLRVLNQALDWLGLAMPNLGDIDAQTLAGATSTGTHGTGAGLPGLAAGIVGLRLVTPDGQERWVDESDPELFGAARVGLGALGVVTEIELACLPAYRLRAVESPDELDAVLPRIQEFFDAHRHFEMYWFPGTRRVQTKANDLVPDEVDEPLPEWRRRLDDELLSNTVFGAVNRVLAHVPRAVLPFNAVAARALSQRSYTAVSHEVFVTPRTVRFVESEYAVPREAVADVLTDLHAWVERRREPISFPVEVRVAAPDDIWLSTGHERANAYVAVHQHVRGADPTAYFAAFEEIVAAHAGRPHWGKLHTLDAERLSTLYPRHGDFVALRDRLDPDRVLANDYLDRVLGP</sequence>
<dbReference type="RefSeq" id="WP_072623696.1">
    <property type="nucleotide sequence ID" value="NZ_CP013290.1"/>
</dbReference>
<dbReference type="InterPro" id="IPR016169">
    <property type="entry name" value="FAD-bd_PCMH_sub2"/>
</dbReference>
<dbReference type="PIRSF" id="PIRSF000136">
    <property type="entry name" value="LGO_GLO"/>
    <property type="match status" value="1"/>
</dbReference>
<dbReference type="InterPro" id="IPR010031">
    <property type="entry name" value="FAD_lactone_oxidase-like"/>
</dbReference>
<dbReference type="Pfam" id="PF04030">
    <property type="entry name" value="ALO"/>
    <property type="match status" value="1"/>
</dbReference>
<dbReference type="Proteomes" id="UP000182938">
    <property type="component" value="Chromosome"/>
</dbReference>
<reference evidence="3 4" key="1">
    <citation type="submission" date="2015-11" db="EMBL/GenBank/DDBJ databases">
        <authorList>
            <person name="Zhang Y."/>
            <person name="Guo Z."/>
        </authorList>
    </citation>
    <scope>NUCLEOTIDE SEQUENCE [LARGE SCALE GENOMIC DNA]</scope>
    <source>
        <strain evidence="3 4">YFY001</strain>
    </source>
</reference>
<dbReference type="Pfam" id="PF01565">
    <property type="entry name" value="FAD_binding_4"/>
    <property type="match status" value="1"/>
</dbReference>
<dbReference type="InterPro" id="IPR007173">
    <property type="entry name" value="ALO_C"/>
</dbReference>
<dbReference type="GO" id="GO:0016020">
    <property type="term" value="C:membrane"/>
    <property type="evidence" value="ECO:0007669"/>
    <property type="project" value="InterPro"/>
</dbReference>
<feature type="domain" description="FAD-binding PCMH-type" evidence="2">
    <location>
        <begin position="15"/>
        <end position="184"/>
    </location>
</feature>
<dbReference type="KEGG" id="jte:ASJ30_02400"/>
<dbReference type="AlphaFoldDB" id="A0A1L3MDX4"/>
<proteinExistence type="predicted"/>
<dbReference type="InterPro" id="IPR016166">
    <property type="entry name" value="FAD-bd_PCMH"/>
</dbReference>
<accession>A0A1L3MDX4</accession>
<dbReference type="InterPro" id="IPR016167">
    <property type="entry name" value="FAD-bd_PCMH_sub1"/>
</dbReference>